<dbReference type="AlphaFoldDB" id="A0A9D2SZN2"/>
<dbReference type="Proteomes" id="UP000823882">
    <property type="component" value="Unassembled WGS sequence"/>
</dbReference>
<dbReference type="EMBL" id="DWWJ01000102">
    <property type="protein sequence ID" value="HJC41037.1"/>
    <property type="molecule type" value="Genomic_DNA"/>
</dbReference>
<evidence type="ECO:0000313" key="2">
    <source>
        <dbReference type="EMBL" id="HJC41037.1"/>
    </source>
</evidence>
<feature type="domain" description="DUF6774" evidence="1">
    <location>
        <begin position="31"/>
        <end position="56"/>
    </location>
</feature>
<reference evidence="2" key="1">
    <citation type="journal article" date="2021" name="PeerJ">
        <title>Extensive microbial diversity within the chicken gut microbiome revealed by metagenomics and culture.</title>
        <authorList>
            <person name="Gilroy R."/>
            <person name="Ravi A."/>
            <person name="Getino M."/>
            <person name="Pursley I."/>
            <person name="Horton D.L."/>
            <person name="Alikhan N.F."/>
            <person name="Baker D."/>
            <person name="Gharbi K."/>
            <person name="Hall N."/>
            <person name="Watson M."/>
            <person name="Adriaenssens E.M."/>
            <person name="Foster-Nyarko E."/>
            <person name="Jarju S."/>
            <person name="Secka A."/>
            <person name="Antonio M."/>
            <person name="Oren A."/>
            <person name="Chaudhuri R.R."/>
            <person name="La Ragione R."/>
            <person name="Hildebrand F."/>
            <person name="Pallen M.J."/>
        </authorList>
    </citation>
    <scope>NUCLEOTIDE SEQUENCE</scope>
    <source>
        <strain evidence="2">CHK186-1790</strain>
    </source>
</reference>
<reference evidence="2" key="2">
    <citation type="submission" date="2021-04" db="EMBL/GenBank/DDBJ databases">
        <authorList>
            <person name="Gilroy R."/>
        </authorList>
    </citation>
    <scope>NUCLEOTIDE SEQUENCE</scope>
    <source>
        <strain evidence="2">CHK186-1790</strain>
    </source>
</reference>
<dbReference type="InterPro" id="IPR046665">
    <property type="entry name" value="DUF6774"/>
</dbReference>
<protein>
    <recommendedName>
        <fullName evidence="1">DUF6774 domain-containing protein</fullName>
    </recommendedName>
</protein>
<sequence>MSGTPAGPSGEALTVLGAAAAIWLAQDRAAEELELLAAFFTALGDNLALIAAQRAAQEARRALCPGRDVKSL</sequence>
<proteinExistence type="predicted"/>
<dbReference type="Pfam" id="PF20564">
    <property type="entry name" value="DUF6774"/>
    <property type="match status" value="1"/>
</dbReference>
<evidence type="ECO:0000259" key="1">
    <source>
        <dbReference type="Pfam" id="PF20564"/>
    </source>
</evidence>
<organism evidence="2 3">
    <name type="scientific">Candidatus Intestinimonas pullistercoris</name>
    <dbReference type="NCBI Taxonomy" id="2838623"/>
    <lineage>
        <taxon>Bacteria</taxon>
        <taxon>Bacillati</taxon>
        <taxon>Bacillota</taxon>
        <taxon>Clostridia</taxon>
        <taxon>Eubacteriales</taxon>
        <taxon>Intestinimonas</taxon>
    </lineage>
</organism>
<name>A0A9D2SZN2_9FIRM</name>
<comment type="caution">
    <text evidence="2">The sequence shown here is derived from an EMBL/GenBank/DDBJ whole genome shotgun (WGS) entry which is preliminary data.</text>
</comment>
<accession>A0A9D2SZN2</accession>
<gene>
    <name evidence="2" type="ORF">H9701_05740</name>
</gene>
<evidence type="ECO:0000313" key="3">
    <source>
        <dbReference type="Proteomes" id="UP000823882"/>
    </source>
</evidence>